<reference evidence="1 2" key="1">
    <citation type="journal article" date="2010" name="J. Bacteriol.">
        <title>Genome sequence of Lentisphaera araneosa HTCC2155T, the type species of the order Lentisphaerales in the phylum Lentisphaerae.</title>
        <authorList>
            <person name="Thrash J.C."/>
            <person name="Cho J.C."/>
            <person name="Vergin K.L."/>
            <person name="Morris R.M."/>
            <person name="Giovannoni S.J."/>
        </authorList>
    </citation>
    <scope>NUCLEOTIDE SEQUENCE [LARGE SCALE GENOMIC DNA]</scope>
    <source>
        <strain evidence="1 2">HTCC2155</strain>
    </source>
</reference>
<sequence>MNKVRKKMKCAFQFIGFSQKIKKMLKKTNKKPSVLLSLSFRCFRF</sequence>
<dbReference type="Proteomes" id="UP000004947">
    <property type="component" value="Unassembled WGS sequence"/>
</dbReference>
<proteinExistence type="predicted"/>
<protein>
    <submittedName>
        <fullName evidence="1">Uncharacterized protein</fullName>
    </submittedName>
</protein>
<dbReference type="AlphaFoldDB" id="A6DJX6"/>
<gene>
    <name evidence="1" type="ORF">LNTAR_12626</name>
</gene>
<organism evidence="1 2">
    <name type="scientific">Lentisphaera araneosa HTCC2155</name>
    <dbReference type="NCBI Taxonomy" id="313628"/>
    <lineage>
        <taxon>Bacteria</taxon>
        <taxon>Pseudomonadati</taxon>
        <taxon>Lentisphaerota</taxon>
        <taxon>Lentisphaeria</taxon>
        <taxon>Lentisphaerales</taxon>
        <taxon>Lentisphaeraceae</taxon>
        <taxon>Lentisphaera</taxon>
    </lineage>
</organism>
<evidence type="ECO:0000313" key="1">
    <source>
        <dbReference type="EMBL" id="EDM28200.1"/>
    </source>
</evidence>
<keyword evidence="2" id="KW-1185">Reference proteome</keyword>
<accession>A6DJX6</accession>
<evidence type="ECO:0000313" key="2">
    <source>
        <dbReference type="Proteomes" id="UP000004947"/>
    </source>
</evidence>
<comment type="caution">
    <text evidence="1">The sequence shown here is derived from an EMBL/GenBank/DDBJ whole genome shotgun (WGS) entry which is preliminary data.</text>
</comment>
<dbReference type="EMBL" id="ABCK01000006">
    <property type="protein sequence ID" value="EDM28200.1"/>
    <property type="molecule type" value="Genomic_DNA"/>
</dbReference>
<name>A6DJX6_9BACT</name>